<evidence type="ECO:0000313" key="7">
    <source>
        <dbReference type="EMBL" id="WYK17852.1"/>
    </source>
</evidence>
<name>A0ABZ2TDT7_9RHOB</name>
<feature type="transmembrane region" description="Helical" evidence="3">
    <location>
        <begin position="751"/>
        <end position="769"/>
    </location>
</feature>
<feature type="domain" description="Multidrug resistance protein MdtA-like C-terminal permuted SH3" evidence="6">
    <location>
        <begin position="337"/>
        <end position="394"/>
    </location>
</feature>
<dbReference type="InterPro" id="IPR058627">
    <property type="entry name" value="MdtA-like_C"/>
</dbReference>
<feature type="transmembrane region" description="Helical" evidence="3">
    <location>
        <begin position="1361"/>
        <end position="1384"/>
    </location>
</feature>
<dbReference type="SUPFAM" id="SSF82866">
    <property type="entry name" value="Multidrug efflux transporter AcrB transmembrane domain"/>
    <property type="match status" value="2"/>
</dbReference>
<keyword evidence="2" id="KW-0175">Coiled coil</keyword>
<keyword evidence="3" id="KW-0812">Transmembrane</keyword>
<keyword evidence="3" id="KW-0472">Membrane</keyword>
<dbReference type="InterPro" id="IPR006143">
    <property type="entry name" value="RND_pump_MFP"/>
</dbReference>
<keyword evidence="8" id="KW-1185">Reference proteome</keyword>
<dbReference type="InterPro" id="IPR027463">
    <property type="entry name" value="AcrB_DN_DC_subdom"/>
</dbReference>
<dbReference type="Gene3D" id="3.30.70.1430">
    <property type="entry name" value="Multidrug efflux transporter AcrB pore domain"/>
    <property type="match status" value="2"/>
</dbReference>
<sequence>MRQLATWTATVLMLISPSWAQDTPRPAKVFTVAEQSTEIVRRYPGIVLPSQEIELSFRIPGNLIDLPIRASQQVAQGDVIAQLDTRDLESQAEQLQGSIDQAQAQLDTLVAGAREQEIAALVANVDAAKAQVTQAEDQVQRSRTLAERGTIADATLDQDEAALSVAEAELRAREEELSLTREGARPEEIASAEASLRALQAQLKVVKDSITDATLRAPFEGVIARRDVDNFTNIQAGQTVVLVQALSTIHVAFDVPAPDVTLLTVNGPDNITNQVMLDALPGETFPSETVEFSLQAESGTQTYRGRVAVNVPETSIILPGMVATVRSSAPSIAPRTLVPLTAVAAAADGSPIVWLVDDGGAVSSKPVTLGEITGDSVEVKDGLQSGDTIVAAGVSSLIPGMTIRPIDKIGVKAMDLARFAIEKRLISAVATLLILISGYFAYTALPRFEDPEFIIRQAQIITPYPGATAEEVAEEVTDVIETALQQLQGVDEVRSVSSPGLSNVSVEFTIATTKDYDALYQRFAQMRAKVDDAQADLPPNALSSQVFDDFGDVFAVYFAIVGDGYSLSELHEYAKTLERELVTVDGVSKVTLSGVQEEVVYVEYAPARLIELGLAPQQIADILSGQNLVAPAGSLVAGQTRLELRPTSALVDIEALGAQLITNPQTGASFRLSDIATISRGLKEPARTLLYRDGRPAVGIGISNTIGGNVVNMGEAVKERIDALISERPIGIEILPVSDQSVSVKDSVDDFVMNVVLALVIVVGTLLIFMGLRSGLLMGGILLVTVAGTLMGMYLYGLDMQRISLGALIIALGMLVDNAIVVVEGTLVRVQNGESPAEASQSIVAQTKWPLLGGTVVGFLAFSPIGFSPDNTGEYAGSLFWTIMIALLFSWLIAIWLTPYFCTLILKPGQSKEKGENALLRGYRRFLKLAIRVRFVTIAIIVALFASALAMFSQVPPGFFPASTRAQFVVDYFLPNGTDIAETQADLLEIDKHVRTLEGVTGTNLAVGDGHLRFMLTYESEDASPSYGQLLVDVENFNQIEDLKAELQSWINAEFPDASAKVWKFVLGPSGGSKIEVRFSGPDAAVLRDLSEQAKKVMADAGAIAIKDDWREQVQVIRPVVDEATARRLGLTQGEISGALYGHLTGTSIGTFREGDNLLDIVMRPIESARQDSSALRDVQIFSQVAGGYIPISQVVESFDVVFEAGNLRRIDRQLAITAQSDNAPNVLSGDLFEQVRGPIENIPLPPGYSLKWEGEFGSSAEANAGLASTMPLGFGAMILVVIFLFNAIRQPLIIFLTVPLALIGVIWGLASTQTPLEFMAILGVLSLTGMLIKNAIVLIDETDSQIGGGKARMQAVVDAAVSRVRPVSLGVLTTVLGVVPLLWDPFFKSLAVVIIAGLSFATVLTLIIVPALYTVFFKVSEDEV</sequence>
<comment type="similarity">
    <text evidence="1">Belongs to the membrane fusion protein (MFP) (TC 8.A.1) family.</text>
</comment>
<feature type="transmembrane region" description="Helical" evidence="3">
    <location>
        <begin position="1390"/>
        <end position="1417"/>
    </location>
</feature>
<feature type="transmembrane region" description="Helical" evidence="3">
    <location>
        <begin position="1293"/>
        <end position="1311"/>
    </location>
</feature>
<feature type="transmembrane region" description="Helical" evidence="3">
    <location>
        <begin position="931"/>
        <end position="952"/>
    </location>
</feature>
<keyword evidence="4" id="KW-0732">Signal</keyword>
<dbReference type="NCBIfam" id="TIGR01730">
    <property type="entry name" value="RND_mfp"/>
    <property type="match status" value="1"/>
</dbReference>
<reference evidence="7 8" key="1">
    <citation type="submission" date="2024-02" db="EMBL/GenBank/DDBJ databases">
        <title>Roseovarius strain W115 nov., isolated from a marine algae.</title>
        <authorList>
            <person name="Lee M.W."/>
            <person name="Lee J.K."/>
            <person name="Kim J.M."/>
            <person name="Choi D.G."/>
            <person name="Baek J.H."/>
            <person name="Bayburt H."/>
            <person name="Jung J.J."/>
            <person name="Han D.M."/>
            <person name="Jeon C.O."/>
        </authorList>
    </citation>
    <scope>NUCLEOTIDE SEQUENCE [LARGE SCALE GENOMIC DNA]</scope>
    <source>
        <strain evidence="7 8">W115</strain>
    </source>
</reference>
<dbReference type="Gene3D" id="2.40.30.170">
    <property type="match status" value="1"/>
</dbReference>
<feature type="coiled-coil region" evidence="2">
    <location>
        <begin position="85"/>
        <end position="209"/>
    </location>
</feature>
<gene>
    <name evidence="7" type="ORF">RZS32_015885</name>
</gene>
<dbReference type="Gene3D" id="3.30.70.1440">
    <property type="entry name" value="Multidrug efflux transporter AcrB pore domain"/>
    <property type="match status" value="1"/>
</dbReference>
<dbReference type="Proteomes" id="UP001281305">
    <property type="component" value="Chromosome"/>
</dbReference>
<proteinExistence type="inferred from homology"/>
<dbReference type="PANTHER" id="PTHR32063">
    <property type="match status" value="1"/>
</dbReference>
<dbReference type="Gene3D" id="1.20.1640.10">
    <property type="entry name" value="Multidrug efflux transporter AcrB transmembrane domain"/>
    <property type="match status" value="2"/>
</dbReference>
<evidence type="ECO:0000259" key="6">
    <source>
        <dbReference type="Pfam" id="PF25967"/>
    </source>
</evidence>
<evidence type="ECO:0000313" key="8">
    <source>
        <dbReference type="Proteomes" id="UP001281305"/>
    </source>
</evidence>
<feature type="chain" id="PRO_5045781679" evidence="4">
    <location>
        <begin position="21"/>
        <end position="1425"/>
    </location>
</feature>
<dbReference type="Gene3D" id="3.30.2090.10">
    <property type="entry name" value="Multidrug efflux transporter AcrB TolC docking domain, DN and DC subdomains"/>
    <property type="match status" value="2"/>
</dbReference>
<dbReference type="InterPro" id="IPR001036">
    <property type="entry name" value="Acrflvin-R"/>
</dbReference>
<feature type="transmembrane region" description="Helical" evidence="3">
    <location>
        <begin position="1265"/>
        <end position="1286"/>
    </location>
</feature>
<dbReference type="PANTHER" id="PTHR32063:SF18">
    <property type="entry name" value="CATION EFFLUX SYSTEM PROTEIN"/>
    <property type="match status" value="1"/>
</dbReference>
<dbReference type="Gene3D" id="2.40.420.20">
    <property type="match status" value="1"/>
</dbReference>
<protein>
    <submittedName>
        <fullName evidence="7">Efflux RND transporter permease subunit</fullName>
    </submittedName>
</protein>
<feature type="transmembrane region" description="Helical" evidence="3">
    <location>
        <begin position="803"/>
        <end position="828"/>
    </location>
</feature>
<dbReference type="PRINTS" id="PR00702">
    <property type="entry name" value="ACRIFLAVINRP"/>
</dbReference>
<feature type="signal peptide" evidence="4">
    <location>
        <begin position="1"/>
        <end position="20"/>
    </location>
</feature>
<feature type="domain" description="YbhG-like alpha-helical hairpin" evidence="5">
    <location>
        <begin position="83"/>
        <end position="210"/>
    </location>
</feature>
<evidence type="ECO:0000256" key="2">
    <source>
        <dbReference type="SAM" id="Coils"/>
    </source>
</evidence>
<dbReference type="SUPFAM" id="SSF82693">
    <property type="entry name" value="Multidrug efflux transporter AcrB pore domain, PN1, PN2, PC1 and PC2 subdomains"/>
    <property type="match status" value="2"/>
</dbReference>
<dbReference type="Gene3D" id="2.40.50.100">
    <property type="match status" value="2"/>
</dbReference>
<evidence type="ECO:0000256" key="4">
    <source>
        <dbReference type="SAM" id="SignalP"/>
    </source>
</evidence>
<dbReference type="Gene3D" id="3.30.70.1320">
    <property type="entry name" value="Multidrug efflux transporter AcrB pore domain like"/>
    <property type="match status" value="1"/>
</dbReference>
<keyword evidence="3" id="KW-1133">Transmembrane helix</keyword>
<accession>A0ABZ2TDT7</accession>
<dbReference type="SUPFAM" id="SSF111369">
    <property type="entry name" value="HlyD-like secretion proteins"/>
    <property type="match status" value="2"/>
</dbReference>
<evidence type="ECO:0000256" key="1">
    <source>
        <dbReference type="ARBA" id="ARBA00009477"/>
    </source>
</evidence>
<organism evidence="7 8">
    <name type="scientific">Roseovarius rhodophyticola</name>
    <dbReference type="NCBI Taxonomy" id="3080827"/>
    <lineage>
        <taxon>Bacteria</taxon>
        <taxon>Pseudomonadati</taxon>
        <taxon>Pseudomonadota</taxon>
        <taxon>Alphaproteobacteria</taxon>
        <taxon>Rhodobacterales</taxon>
        <taxon>Roseobacteraceae</taxon>
        <taxon>Roseovarius</taxon>
    </lineage>
</organism>
<dbReference type="InterPro" id="IPR059052">
    <property type="entry name" value="HH_YbhG-like"/>
</dbReference>
<dbReference type="SUPFAM" id="SSF82714">
    <property type="entry name" value="Multidrug efflux transporter AcrB TolC docking domain, DN and DC subdomains"/>
    <property type="match status" value="2"/>
</dbReference>
<feature type="transmembrane region" description="Helical" evidence="3">
    <location>
        <begin position="776"/>
        <end position="797"/>
    </location>
</feature>
<dbReference type="Pfam" id="PF00873">
    <property type="entry name" value="ACR_tran"/>
    <property type="match status" value="1"/>
</dbReference>
<dbReference type="Gene3D" id="1.10.287.470">
    <property type="entry name" value="Helix hairpin bin"/>
    <property type="match status" value="2"/>
</dbReference>
<dbReference type="Pfam" id="PF25881">
    <property type="entry name" value="HH_YBHG"/>
    <property type="match status" value="1"/>
</dbReference>
<feature type="transmembrane region" description="Helical" evidence="3">
    <location>
        <begin position="1317"/>
        <end position="1340"/>
    </location>
</feature>
<evidence type="ECO:0000256" key="3">
    <source>
        <dbReference type="SAM" id="Phobius"/>
    </source>
</evidence>
<dbReference type="EMBL" id="CP146606">
    <property type="protein sequence ID" value="WYK17852.1"/>
    <property type="molecule type" value="Genomic_DNA"/>
</dbReference>
<evidence type="ECO:0000259" key="5">
    <source>
        <dbReference type="Pfam" id="PF25881"/>
    </source>
</evidence>
<feature type="transmembrane region" description="Helical" evidence="3">
    <location>
        <begin position="879"/>
        <end position="906"/>
    </location>
</feature>
<dbReference type="RefSeq" id="WP_339106708.1">
    <property type="nucleotide sequence ID" value="NZ_CP146606.1"/>
</dbReference>
<dbReference type="Pfam" id="PF25967">
    <property type="entry name" value="RND-MFP_C"/>
    <property type="match status" value="1"/>
</dbReference>